<organism evidence="1 2">
    <name type="scientific">Thiorhodococcus minor</name>
    <dbReference type="NCBI Taxonomy" id="57489"/>
    <lineage>
        <taxon>Bacteria</taxon>
        <taxon>Pseudomonadati</taxon>
        <taxon>Pseudomonadota</taxon>
        <taxon>Gammaproteobacteria</taxon>
        <taxon>Chromatiales</taxon>
        <taxon>Chromatiaceae</taxon>
        <taxon>Thiorhodococcus</taxon>
    </lineage>
</organism>
<dbReference type="Pfam" id="PF13557">
    <property type="entry name" value="Phenol_MetA_deg"/>
    <property type="match status" value="1"/>
</dbReference>
<dbReference type="EMBL" id="JAAIJQ010000084">
    <property type="protein sequence ID" value="NEV64334.1"/>
    <property type="molecule type" value="Genomic_DNA"/>
</dbReference>
<dbReference type="Proteomes" id="UP000483379">
    <property type="component" value="Unassembled WGS sequence"/>
</dbReference>
<reference evidence="1 2" key="1">
    <citation type="submission" date="2020-02" db="EMBL/GenBank/DDBJ databases">
        <title>Genome sequences of Thiorhodococcus mannitoliphagus and Thiorhodococcus minor, purple sulfur photosynthetic bacteria in the gammaproteobacterial family, Chromatiaceae.</title>
        <authorList>
            <person name="Aviles F.A."/>
            <person name="Meyer T.E."/>
            <person name="Kyndt J.A."/>
        </authorList>
    </citation>
    <scope>NUCLEOTIDE SEQUENCE [LARGE SCALE GENOMIC DNA]</scope>
    <source>
        <strain evidence="1 2">DSM 11518</strain>
    </source>
</reference>
<proteinExistence type="predicted"/>
<dbReference type="AlphaFoldDB" id="A0A6M0K4Z2"/>
<evidence type="ECO:0008006" key="3">
    <source>
        <dbReference type="Google" id="ProtNLM"/>
    </source>
</evidence>
<accession>A0A6M0K4Z2</accession>
<gene>
    <name evidence="1" type="ORF">G3446_21015</name>
</gene>
<sequence length="259" mass="28052">MLWYQTGSTAVALIDGQLTLGIDLDLFLNLTSLTYTFETPILGGRYTLGVAIPFGDAELNGALVGPRGGSIGFSDDSFDLSDIALIPVQMNWSSGLWSFKLWESIVAPTGGYDTSGSDLANLGRNYWSFDTLAAATWFNPDSGTEVSIAPGVMVNTENSATNYKTGTEFHVDFVANQFVSERFAIGLRGYYYKQLTGDSGAGATLGDFKSESFGMGPGFVWIPEVGGGRLTVLGKWMHDFSAENRFESDYFTLTGAWNF</sequence>
<evidence type="ECO:0000313" key="2">
    <source>
        <dbReference type="Proteomes" id="UP000483379"/>
    </source>
</evidence>
<dbReference type="InterPro" id="IPR025737">
    <property type="entry name" value="FApF"/>
</dbReference>
<comment type="caution">
    <text evidence="1">The sequence shown here is derived from an EMBL/GenBank/DDBJ whole genome shotgun (WGS) entry which is preliminary data.</text>
</comment>
<evidence type="ECO:0000313" key="1">
    <source>
        <dbReference type="EMBL" id="NEV64334.1"/>
    </source>
</evidence>
<dbReference type="RefSeq" id="WP_164454970.1">
    <property type="nucleotide sequence ID" value="NZ_JAAIJQ010000084.1"/>
</dbReference>
<protein>
    <recommendedName>
        <fullName evidence="3">Transporter</fullName>
    </recommendedName>
</protein>
<keyword evidence="2" id="KW-1185">Reference proteome</keyword>
<name>A0A6M0K4Z2_9GAMM</name>